<accession>W9X564</accession>
<comment type="caution">
    <text evidence="1">The sequence shown here is derived from an EMBL/GenBank/DDBJ whole genome shotgun (WGS) entry which is preliminary data.</text>
</comment>
<sequence>MSSGSKVLAVTVSGAKAIANHGPKAAVMAATWSVQNPGLAACGVVGTAGAVLIAAPSLVVVPVLSAIGFGAGGVKAASAAAVIHGGIGNVVAGSSFAMAQSAGAAGAGLATINGVAQAAGLAMTAGSGGIAWIMSKF</sequence>
<gene>
    <name evidence="1" type="ORF">A1O5_11126</name>
</gene>
<evidence type="ECO:0000313" key="1">
    <source>
        <dbReference type="EMBL" id="EXJ65599.1"/>
    </source>
</evidence>
<dbReference type="HOGENOM" id="CLU_142414_0_0_1"/>
<evidence type="ECO:0000313" key="2">
    <source>
        <dbReference type="Proteomes" id="UP000019471"/>
    </source>
</evidence>
<keyword evidence="2" id="KW-1185">Reference proteome</keyword>
<dbReference type="Proteomes" id="UP000019471">
    <property type="component" value="Unassembled WGS sequence"/>
</dbReference>
<dbReference type="Gene3D" id="6.10.110.10">
    <property type="match status" value="1"/>
</dbReference>
<organism evidence="1 2">
    <name type="scientific">Cladophialophora psammophila CBS 110553</name>
    <dbReference type="NCBI Taxonomy" id="1182543"/>
    <lineage>
        <taxon>Eukaryota</taxon>
        <taxon>Fungi</taxon>
        <taxon>Dikarya</taxon>
        <taxon>Ascomycota</taxon>
        <taxon>Pezizomycotina</taxon>
        <taxon>Eurotiomycetes</taxon>
        <taxon>Chaetothyriomycetidae</taxon>
        <taxon>Chaetothyriales</taxon>
        <taxon>Herpotrichiellaceae</taxon>
        <taxon>Cladophialophora</taxon>
    </lineage>
</organism>
<dbReference type="RefSeq" id="XP_007749889.1">
    <property type="nucleotide sequence ID" value="XM_007751699.1"/>
</dbReference>
<name>W9X564_9EURO</name>
<dbReference type="AlphaFoldDB" id="W9X564"/>
<dbReference type="InterPro" id="IPR038213">
    <property type="entry name" value="IFI6/IFI27-like_sf"/>
</dbReference>
<dbReference type="EMBL" id="AMGX01000024">
    <property type="protein sequence ID" value="EXJ65599.1"/>
    <property type="molecule type" value="Genomic_DNA"/>
</dbReference>
<protein>
    <submittedName>
        <fullName evidence="1">Uncharacterized protein</fullName>
    </submittedName>
</protein>
<proteinExistence type="predicted"/>
<dbReference type="eggNOG" id="ENOG502SCCP">
    <property type="taxonomic scope" value="Eukaryota"/>
</dbReference>
<dbReference type="GeneID" id="19195816"/>
<reference evidence="1 2" key="1">
    <citation type="submission" date="2013-03" db="EMBL/GenBank/DDBJ databases">
        <title>The Genome Sequence of Cladophialophora psammophila CBS 110553.</title>
        <authorList>
            <consortium name="The Broad Institute Genomics Platform"/>
            <person name="Cuomo C."/>
            <person name="de Hoog S."/>
            <person name="Gorbushina A."/>
            <person name="Walker B."/>
            <person name="Young S.K."/>
            <person name="Zeng Q."/>
            <person name="Gargeya S."/>
            <person name="Fitzgerald M."/>
            <person name="Haas B."/>
            <person name="Abouelleil A."/>
            <person name="Allen A.W."/>
            <person name="Alvarado L."/>
            <person name="Arachchi H.M."/>
            <person name="Berlin A.M."/>
            <person name="Chapman S.B."/>
            <person name="Gainer-Dewar J."/>
            <person name="Goldberg J."/>
            <person name="Griggs A."/>
            <person name="Gujja S."/>
            <person name="Hansen M."/>
            <person name="Howarth C."/>
            <person name="Imamovic A."/>
            <person name="Ireland A."/>
            <person name="Larimer J."/>
            <person name="McCowan C."/>
            <person name="Murphy C."/>
            <person name="Pearson M."/>
            <person name="Poon T.W."/>
            <person name="Priest M."/>
            <person name="Roberts A."/>
            <person name="Saif S."/>
            <person name="Shea T."/>
            <person name="Sisk P."/>
            <person name="Sykes S."/>
            <person name="Wortman J."/>
            <person name="Nusbaum C."/>
            <person name="Birren B."/>
        </authorList>
    </citation>
    <scope>NUCLEOTIDE SEQUENCE [LARGE SCALE GENOMIC DNA]</scope>
    <source>
        <strain evidence="1 2">CBS 110553</strain>
    </source>
</reference>
<dbReference type="OrthoDB" id="10596629at2759"/>